<dbReference type="InterPro" id="IPR006683">
    <property type="entry name" value="Thioestr_dom"/>
</dbReference>
<organism evidence="2">
    <name type="scientific">Gordonia sp. MP11Mi</name>
    <dbReference type="NCBI Taxonomy" id="3022769"/>
    <lineage>
        <taxon>Bacteria</taxon>
        <taxon>Bacillati</taxon>
        <taxon>Actinomycetota</taxon>
        <taxon>Actinomycetes</taxon>
        <taxon>Mycobacteriales</taxon>
        <taxon>Gordoniaceae</taxon>
        <taxon>Gordonia</taxon>
    </lineage>
</organism>
<gene>
    <name evidence="2" type="ORF">MP11Mi_23270</name>
</gene>
<name>A0AA97GV06_9ACTN</name>
<dbReference type="SUPFAM" id="SSF54637">
    <property type="entry name" value="Thioesterase/thiol ester dehydrase-isomerase"/>
    <property type="match status" value="1"/>
</dbReference>
<dbReference type="InterPro" id="IPR029069">
    <property type="entry name" value="HotDog_dom_sf"/>
</dbReference>
<feature type="domain" description="Thioesterase" evidence="1">
    <location>
        <begin position="87"/>
        <end position="160"/>
    </location>
</feature>
<evidence type="ECO:0000259" key="1">
    <source>
        <dbReference type="Pfam" id="PF03061"/>
    </source>
</evidence>
<accession>A0AA97GV06</accession>
<reference evidence="2" key="1">
    <citation type="submission" date="2023-06" db="EMBL/GenBank/DDBJ databases">
        <title>Gordonia sp. nov. and Pseudochrobactrum sp. nov., two species isolated from the burying beetle Nicrophorus vespilloides.</title>
        <authorList>
            <person name="Poehlein A."/>
            <person name="Guzman J."/>
            <person name="Daniel R."/>
            <person name="Vilcinskas A."/>
        </authorList>
    </citation>
    <scope>NUCLEOTIDE SEQUENCE</scope>
    <source>
        <strain evidence="2">MP11Mi</strain>
    </source>
</reference>
<dbReference type="EMBL" id="CP128986">
    <property type="protein sequence ID" value="WOC13226.1"/>
    <property type="molecule type" value="Genomic_DNA"/>
</dbReference>
<dbReference type="AlphaFoldDB" id="A0AA97GV06"/>
<dbReference type="CDD" id="cd03440">
    <property type="entry name" value="hot_dog"/>
    <property type="match status" value="1"/>
</dbReference>
<protein>
    <recommendedName>
        <fullName evidence="1">Thioesterase domain-containing protein</fullName>
    </recommendedName>
</protein>
<dbReference type="Gene3D" id="3.10.129.10">
    <property type="entry name" value="Hotdog Thioesterase"/>
    <property type="match status" value="1"/>
</dbReference>
<sequence length="172" mass="17569">MTAVGHLMDRDSSGATTCGAVHNADGRLLGLITHRSHLLTVPEAPPYPSDGIPSPAPGTSLREALGVQENGCGAIVLPPNRYAANGMGNVHGGVLIAGMEFAAMSALGATGALRTISIDTVFVRPLDAGRTTTFRTTVRHRGRSMSVVEVVAIAETGKSGAFATVIVGGPQN</sequence>
<dbReference type="Pfam" id="PF03061">
    <property type="entry name" value="4HBT"/>
    <property type="match status" value="1"/>
</dbReference>
<proteinExistence type="predicted"/>
<evidence type="ECO:0000313" key="2">
    <source>
        <dbReference type="EMBL" id="WOC13226.1"/>
    </source>
</evidence>